<reference evidence="2" key="1">
    <citation type="journal article" date="2019" name="Int. J. Syst. Evol. Microbiol.">
        <title>The Global Catalogue of Microorganisms (GCM) 10K type strain sequencing project: providing services to taxonomists for standard genome sequencing and annotation.</title>
        <authorList>
            <consortium name="The Broad Institute Genomics Platform"/>
            <consortium name="The Broad Institute Genome Sequencing Center for Infectious Disease"/>
            <person name="Wu L."/>
            <person name="Ma J."/>
        </authorList>
    </citation>
    <scope>NUCLEOTIDE SEQUENCE [LARGE SCALE GENOMIC DNA]</scope>
    <source>
        <strain evidence="2">JCM 14370</strain>
    </source>
</reference>
<keyword evidence="2" id="KW-1185">Reference proteome</keyword>
<sequence length="517" mass="58328">MMKRTEIPVSSADIQTHLTEGSRWEALHARFSEARQVPVLIRQLKDIHNNEIATIRLCMCEHQMDPNLERTKIQLKSLHHPLARAYLIFINSMTPDLEHHKQVVATYLGSSQAPKSPIAELLKHPAHGSLEIEACAFMLFGLGLSLIHLGRIREGAEFLQKAHSFAQVIWMNLISLAVEIELGCIDMIQRDYQAATRKFIQVIQQAKHTPGGQDLQHRAASCIPWVLANPERQEPTMPGKRMLAYILRNLQAPGSTQGSAMPKDHDLLRQHLGLARDLGRQLQQLKMKAIEDTVQLIVALPAPPITHTFSYLICTWIKAHALMHCDSTEQALALVTDEDKLAHPLLRDCETTQVVQALIQMEAQIMLCGREVVLKDDSCVRLVQQFLQAQSTETRMVLVELIAQVFPTLLVFLQQAGCNLPEMNAYLKEQVMVVHETQAIYQGKRVEKYSVIIGATYHELFDLEVDINSWTVQRRVNRHQNALRNLPTHFPIAYEALAGMTLASLRSAGVFPPAKES</sequence>
<evidence type="ECO:0000313" key="2">
    <source>
        <dbReference type="Proteomes" id="UP000632222"/>
    </source>
</evidence>
<name>A0ABQ2D355_9DEIO</name>
<dbReference type="EMBL" id="BMOD01000014">
    <property type="protein sequence ID" value="GGJ44145.1"/>
    <property type="molecule type" value="Genomic_DNA"/>
</dbReference>
<dbReference type="Proteomes" id="UP000632222">
    <property type="component" value="Unassembled WGS sequence"/>
</dbReference>
<organism evidence="1 2">
    <name type="scientific">Deinococcus roseus</name>
    <dbReference type="NCBI Taxonomy" id="392414"/>
    <lineage>
        <taxon>Bacteria</taxon>
        <taxon>Thermotogati</taxon>
        <taxon>Deinococcota</taxon>
        <taxon>Deinococci</taxon>
        <taxon>Deinococcales</taxon>
        <taxon>Deinococcaceae</taxon>
        <taxon>Deinococcus</taxon>
    </lineage>
</organism>
<evidence type="ECO:0000313" key="1">
    <source>
        <dbReference type="EMBL" id="GGJ44145.1"/>
    </source>
</evidence>
<gene>
    <name evidence="1" type="ORF">GCM10008938_33030</name>
</gene>
<protein>
    <submittedName>
        <fullName evidence="1">Uncharacterized protein</fullName>
    </submittedName>
</protein>
<comment type="caution">
    <text evidence="1">The sequence shown here is derived from an EMBL/GenBank/DDBJ whole genome shotgun (WGS) entry which is preliminary data.</text>
</comment>
<proteinExistence type="predicted"/>
<accession>A0ABQ2D355</accession>